<organism evidence="1 2">
    <name type="scientific">Catenaria anguillulae PL171</name>
    <dbReference type="NCBI Taxonomy" id="765915"/>
    <lineage>
        <taxon>Eukaryota</taxon>
        <taxon>Fungi</taxon>
        <taxon>Fungi incertae sedis</taxon>
        <taxon>Blastocladiomycota</taxon>
        <taxon>Blastocladiomycetes</taxon>
        <taxon>Blastocladiales</taxon>
        <taxon>Catenariaceae</taxon>
        <taxon>Catenaria</taxon>
    </lineage>
</organism>
<evidence type="ECO:0000313" key="2">
    <source>
        <dbReference type="Proteomes" id="UP000193411"/>
    </source>
</evidence>
<keyword evidence="2" id="KW-1185">Reference proteome</keyword>
<comment type="caution">
    <text evidence="1">The sequence shown here is derived from an EMBL/GenBank/DDBJ whole genome shotgun (WGS) entry which is preliminary data.</text>
</comment>
<sequence length="174" mass="19914">MRAQSSIRKRSTAITSRIMPRSTMQYAAASVPKQYQACTDCDPWALLRQFLDKLKKSGLGDISQGEAKFYYFSSFDTNADEHLDGTELRSALLDYEYDEKTTMQDVEDAVDAILMEDDVDNECVSAPFPHRRQRLLTLMCLTDNVQMYTSRSGKISWKEYLASESIHEQISPEN</sequence>
<gene>
    <name evidence="1" type="ORF">BCR44DRAFT_34963</name>
</gene>
<dbReference type="OrthoDB" id="289247at2759"/>
<reference evidence="1 2" key="1">
    <citation type="submission" date="2016-07" db="EMBL/GenBank/DDBJ databases">
        <title>Pervasive Adenine N6-methylation of Active Genes in Fungi.</title>
        <authorList>
            <consortium name="DOE Joint Genome Institute"/>
            <person name="Mondo S.J."/>
            <person name="Dannebaum R.O."/>
            <person name="Kuo R.C."/>
            <person name="Labutti K."/>
            <person name="Haridas S."/>
            <person name="Kuo A."/>
            <person name="Salamov A."/>
            <person name="Ahrendt S.R."/>
            <person name="Lipzen A."/>
            <person name="Sullivan W."/>
            <person name="Andreopoulos W.B."/>
            <person name="Clum A."/>
            <person name="Lindquist E."/>
            <person name="Daum C."/>
            <person name="Ramamoorthy G.K."/>
            <person name="Gryganskyi A."/>
            <person name="Culley D."/>
            <person name="Magnuson J.K."/>
            <person name="James T.Y."/>
            <person name="O'Malley M.A."/>
            <person name="Stajich J.E."/>
            <person name="Spatafora J.W."/>
            <person name="Visel A."/>
            <person name="Grigoriev I.V."/>
        </authorList>
    </citation>
    <scope>NUCLEOTIDE SEQUENCE [LARGE SCALE GENOMIC DNA]</scope>
    <source>
        <strain evidence="1 2">PL171</strain>
    </source>
</reference>
<protein>
    <recommendedName>
        <fullName evidence="3">EF-hand domain-containing protein</fullName>
    </recommendedName>
</protein>
<dbReference type="Proteomes" id="UP000193411">
    <property type="component" value="Unassembled WGS sequence"/>
</dbReference>
<evidence type="ECO:0008006" key="3">
    <source>
        <dbReference type="Google" id="ProtNLM"/>
    </source>
</evidence>
<dbReference type="AlphaFoldDB" id="A0A1Y2HWC7"/>
<dbReference type="EMBL" id="MCFL01000007">
    <property type="protein sequence ID" value="ORZ38819.1"/>
    <property type="molecule type" value="Genomic_DNA"/>
</dbReference>
<accession>A0A1Y2HWC7</accession>
<dbReference type="Gene3D" id="1.10.238.10">
    <property type="entry name" value="EF-hand"/>
    <property type="match status" value="1"/>
</dbReference>
<name>A0A1Y2HWC7_9FUNG</name>
<evidence type="ECO:0000313" key="1">
    <source>
        <dbReference type="EMBL" id="ORZ38819.1"/>
    </source>
</evidence>
<proteinExistence type="predicted"/>